<organism evidence="2 3">
    <name type="scientific">Glomerella acutata</name>
    <name type="common">Colletotrichum acutatum</name>
    <dbReference type="NCBI Taxonomy" id="27357"/>
    <lineage>
        <taxon>Eukaryota</taxon>
        <taxon>Fungi</taxon>
        <taxon>Dikarya</taxon>
        <taxon>Ascomycota</taxon>
        <taxon>Pezizomycotina</taxon>
        <taxon>Sordariomycetes</taxon>
        <taxon>Hypocreomycetidae</taxon>
        <taxon>Glomerellales</taxon>
        <taxon>Glomerellaceae</taxon>
        <taxon>Colletotrichum</taxon>
        <taxon>Colletotrichum acutatum species complex</taxon>
    </lineage>
</organism>
<feature type="region of interest" description="Disordered" evidence="1">
    <location>
        <begin position="114"/>
        <end position="137"/>
    </location>
</feature>
<comment type="caution">
    <text evidence="2">The sequence shown here is derived from an EMBL/GenBank/DDBJ whole genome shotgun (WGS) entry which is preliminary data.</text>
</comment>
<protein>
    <submittedName>
        <fullName evidence="2">Uncharacterized protein</fullName>
    </submittedName>
</protein>
<gene>
    <name evidence="2" type="ORF">BDZ83DRAFT_794322</name>
</gene>
<keyword evidence="3" id="KW-1185">Reference proteome</keyword>
<evidence type="ECO:0000313" key="3">
    <source>
        <dbReference type="Proteomes" id="UP001244207"/>
    </source>
</evidence>
<evidence type="ECO:0000313" key="2">
    <source>
        <dbReference type="EMBL" id="KAK1722423.1"/>
    </source>
</evidence>
<dbReference type="AlphaFoldDB" id="A0AAD8UJ09"/>
<dbReference type="RefSeq" id="XP_060362478.1">
    <property type="nucleotide sequence ID" value="XM_060515810.1"/>
</dbReference>
<name>A0AAD8UJ09_GLOAC</name>
<proteinExistence type="predicted"/>
<reference evidence="2" key="1">
    <citation type="submission" date="2021-12" db="EMBL/GenBank/DDBJ databases">
        <title>Comparative genomics, transcriptomics and evolutionary studies reveal genomic signatures of adaptation to plant cell wall in hemibiotrophic fungi.</title>
        <authorList>
            <consortium name="DOE Joint Genome Institute"/>
            <person name="Baroncelli R."/>
            <person name="Diaz J.F."/>
            <person name="Benocci T."/>
            <person name="Peng M."/>
            <person name="Battaglia E."/>
            <person name="Haridas S."/>
            <person name="Andreopoulos W."/>
            <person name="Labutti K."/>
            <person name="Pangilinan J."/>
            <person name="Floch G.L."/>
            <person name="Makela M.R."/>
            <person name="Henrissat B."/>
            <person name="Grigoriev I.V."/>
            <person name="Crouch J.A."/>
            <person name="De Vries R.P."/>
            <person name="Sukno S.A."/>
            <person name="Thon M.R."/>
        </authorList>
    </citation>
    <scope>NUCLEOTIDE SEQUENCE</scope>
    <source>
        <strain evidence="2">CBS 112980</strain>
    </source>
</reference>
<accession>A0AAD8UJ09</accession>
<dbReference type="GeneID" id="85399708"/>
<evidence type="ECO:0000256" key="1">
    <source>
        <dbReference type="SAM" id="MobiDB-lite"/>
    </source>
</evidence>
<dbReference type="EMBL" id="JAHMHS010000079">
    <property type="protein sequence ID" value="KAK1722423.1"/>
    <property type="molecule type" value="Genomic_DNA"/>
</dbReference>
<sequence length="137" mass="15530">MPRTDVCANCKENLMSTGTLLMHVVITLVRDFELDKDLEVWGTIDDIGQFYEMDSEESRADVPEGFRWSCCQRVGDVEGRHEEQHVAVLEYSPLTMGNFGEGNRAEPEVEILGERSRDKRKAEEDIIGIAQKVRTGP</sequence>
<feature type="compositionally biased region" description="Basic and acidic residues" evidence="1">
    <location>
        <begin position="114"/>
        <end position="124"/>
    </location>
</feature>
<dbReference type="Proteomes" id="UP001244207">
    <property type="component" value="Unassembled WGS sequence"/>
</dbReference>